<organism evidence="7 8">
    <name type="scientific">Flavobacterium sediminis</name>
    <dbReference type="NCBI Taxonomy" id="2201181"/>
    <lineage>
        <taxon>Bacteria</taxon>
        <taxon>Pseudomonadati</taxon>
        <taxon>Bacteroidota</taxon>
        <taxon>Flavobacteriia</taxon>
        <taxon>Flavobacteriales</taxon>
        <taxon>Flavobacteriaceae</taxon>
        <taxon>Flavobacterium</taxon>
    </lineage>
</organism>
<dbReference type="PROSITE" id="PS00599">
    <property type="entry name" value="AA_TRANSFER_CLASS_2"/>
    <property type="match status" value="1"/>
</dbReference>
<dbReference type="Proteomes" id="UP000245429">
    <property type="component" value="Chromosome"/>
</dbReference>
<evidence type="ECO:0000256" key="2">
    <source>
        <dbReference type="ARBA" id="ARBA00005189"/>
    </source>
</evidence>
<dbReference type="GO" id="GO:0016740">
    <property type="term" value="F:transferase activity"/>
    <property type="evidence" value="ECO:0007669"/>
    <property type="project" value="UniProtKB-KW"/>
</dbReference>
<protein>
    <submittedName>
        <fullName evidence="7">8-amino-7-oxononanoate synthase</fullName>
    </submittedName>
</protein>
<dbReference type="EMBL" id="CP029463">
    <property type="protein sequence ID" value="AWM12578.1"/>
    <property type="molecule type" value="Genomic_DNA"/>
</dbReference>
<dbReference type="SUPFAM" id="SSF53383">
    <property type="entry name" value="PLP-dependent transferases"/>
    <property type="match status" value="1"/>
</dbReference>
<accession>A0A2U8QR39</accession>
<keyword evidence="3" id="KW-0808">Transferase</keyword>
<sequence length="419" mass="46596">MVKDLFERIQQNKGPLGKWASQAEGYYVFPKLEGELGPHMKFHGKEILNWSLNDYLGLANHPEVRKADAQAAADWGAAYPMGARMMSGHTTIHEQLQNELAEFVGKEAAYLLNFGYQGMVSTIDALVTKNDVIVYDVDSHACIIDGVRLHMGKRFTYKHNDMESIEKNLQRATKMAEETGGGILFITEGVFGMRGQQGKLKEIVALKEKYNFRLLVDDAHGFGTLGKTGAGAGEEQGCQDGIDVYFSTFAKSMASIGAFIAGDKDIIDYLKYNLRSQMFAKSLPMIQTIGALKRLEMLRTMPELKAKLWENVDALQNGLKERGFNIGDTNTCVTPVYLEGSIPEAMVMVNDLRENYGIFLSIVVYPVIPKGIILLRMIPTASHSLQDIEETLAAFEAIREKLTNGTYKQIAEANVENVE</sequence>
<dbReference type="InterPro" id="IPR015421">
    <property type="entry name" value="PyrdxlP-dep_Trfase_major"/>
</dbReference>
<evidence type="ECO:0000313" key="8">
    <source>
        <dbReference type="Proteomes" id="UP000245429"/>
    </source>
</evidence>
<gene>
    <name evidence="7" type="ORF">DI487_00950</name>
</gene>
<comment type="similarity">
    <text evidence="5">Belongs to the class-II pyridoxal-phosphate-dependent aminotransferase family.</text>
</comment>
<dbReference type="InterPro" id="IPR004839">
    <property type="entry name" value="Aminotransferase_I/II_large"/>
</dbReference>
<keyword evidence="8" id="KW-1185">Reference proteome</keyword>
<dbReference type="GO" id="GO:0030170">
    <property type="term" value="F:pyridoxal phosphate binding"/>
    <property type="evidence" value="ECO:0007669"/>
    <property type="project" value="InterPro"/>
</dbReference>
<proteinExistence type="inferred from homology"/>
<name>A0A2U8QR39_9FLAO</name>
<evidence type="ECO:0000256" key="4">
    <source>
        <dbReference type="ARBA" id="ARBA00022898"/>
    </source>
</evidence>
<dbReference type="AlphaFoldDB" id="A0A2U8QR39"/>
<dbReference type="KEGG" id="fse:DI487_00950"/>
<dbReference type="Pfam" id="PF00155">
    <property type="entry name" value="Aminotran_1_2"/>
    <property type="match status" value="1"/>
</dbReference>
<evidence type="ECO:0000259" key="6">
    <source>
        <dbReference type="Pfam" id="PF00155"/>
    </source>
</evidence>
<dbReference type="InterPro" id="IPR015422">
    <property type="entry name" value="PyrdxlP-dep_Trfase_small"/>
</dbReference>
<evidence type="ECO:0000256" key="1">
    <source>
        <dbReference type="ARBA" id="ARBA00001933"/>
    </source>
</evidence>
<reference evidence="7 8" key="1">
    <citation type="submission" date="2018-05" db="EMBL/GenBank/DDBJ databases">
        <title>Flavobacterium sp. MEBiC07310.</title>
        <authorList>
            <person name="Baek K."/>
        </authorList>
    </citation>
    <scope>NUCLEOTIDE SEQUENCE [LARGE SCALE GENOMIC DNA]</scope>
    <source>
        <strain evidence="7 8">MEBiC07310</strain>
    </source>
</reference>
<evidence type="ECO:0000313" key="7">
    <source>
        <dbReference type="EMBL" id="AWM12578.1"/>
    </source>
</evidence>
<dbReference type="InterPro" id="IPR050087">
    <property type="entry name" value="AON_synthase_class-II"/>
</dbReference>
<dbReference type="RefSeq" id="WP_109567987.1">
    <property type="nucleotide sequence ID" value="NZ_CP029463.1"/>
</dbReference>
<dbReference type="OrthoDB" id="9807157at2"/>
<dbReference type="InterPro" id="IPR015424">
    <property type="entry name" value="PyrdxlP-dep_Trfase"/>
</dbReference>
<dbReference type="Gene3D" id="3.90.1150.10">
    <property type="entry name" value="Aspartate Aminotransferase, domain 1"/>
    <property type="match status" value="1"/>
</dbReference>
<feature type="domain" description="Aminotransferase class I/classII large" evidence="6">
    <location>
        <begin position="46"/>
        <end position="394"/>
    </location>
</feature>
<keyword evidence="4 5" id="KW-0663">Pyridoxal phosphate</keyword>
<evidence type="ECO:0000256" key="3">
    <source>
        <dbReference type="ARBA" id="ARBA00022679"/>
    </source>
</evidence>
<comment type="pathway">
    <text evidence="2">Lipid metabolism.</text>
</comment>
<evidence type="ECO:0000256" key="5">
    <source>
        <dbReference type="RuleBase" id="RU003693"/>
    </source>
</evidence>
<dbReference type="InterPro" id="IPR001917">
    <property type="entry name" value="Aminotrans_II_pyridoxalP_BS"/>
</dbReference>
<comment type="cofactor">
    <cofactor evidence="1 5">
        <name>pyridoxal 5'-phosphate</name>
        <dbReference type="ChEBI" id="CHEBI:597326"/>
    </cofactor>
</comment>
<dbReference type="PANTHER" id="PTHR13693">
    <property type="entry name" value="CLASS II AMINOTRANSFERASE/8-AMINO-7-OXONONANOATE SYNTHASE"/>
    <property type="match status" value="1"/>
</dbReference>
<dbReference type="Gene3D" id="3.40.640.10">
    <property type="entry name" value="Type I PLP-dependent aspartate aminotransferase-like (Major domain)"/>
    <property type="match status" value="1"/>
</dbReference>